<dbReference type="EMBL" id="CP060715">
    <property type="protein sequence ID" value="QNN61701.1"/>
    <property type="molecule type" value="Genomic_DNA"/>
</dbReference>
<dbReference type="GO" id="GO:0016791">
    <property type="term" value="F:phosphatase activity"/>
    <property type="evidence" value="ECO:0007669"/>
    <property type="project" value="UniProtKB-ARBA"/>
</dbReference>
<organism evidence="1 2">
    <name type="scientific">Erysipelothrix inopinata</name>
    <dbReference type="NCBI Taxonomy" id="225084"/>
    <lineage>
        <taxon>Bacteria</taxon>
        <taxon>Bacillati</taxon>
        <taxon>Bacillota</taxon>
        <taxon>Erysipelotrichia</taxon>
        <taxon>Erysipelotrichales</taxon>
        <taxon>Erysipelotrichaceae</taxon>
        <taxon>Erysipelothrix</taxon>
    </lineage>
</organism>
<dbReference type="GO" id="GO:0000287">
    <property type="term" value="F:magnesium ion binding"/>
    <property type="evidence" value="ECO:0007669"/>
    <property type="project" value="TreeGrafter"/>
</dbReference>
<accession>A0A7G9S1H6</accession>
<dbReference type="KEGG" id="eio:H9L01_04925"/>
<protein>
    <submittedName>
        <fullName evidence="1">HAD hydrolase family protein</fullName>
    </submittedName>
</protein>
<dbReference type="PANTHER" id="PTHR10000">
    <property type="entry name" value="PHOSPHOSERINE PHOSPHATASE"/>
    <property type="match status" value="1"/>
</dbReference>
<dbReference type="Gene3D" id="3.30.1240.10">
    <property type="match status" value="1"/>
</dbReference>
<reference evidence="1 2" key="1">
    <citation type="submission" date="2020-08" db="EMBL/GenBank/DDBJ databases">
        <title>Genome sequence of Erysipelothrix inopinata DSM 15511T.</title>
        <authorList>
            <person name="Hyun D.-W."/>
            <person name="Bae J.-W."/>
        </authorList>
    </citation>
    <scope>NUCLEOTIDE SEQUENCE [LARGE SCALE GENOMIC DNA]</scope>
    <source>
        <strain evidence="1 2">DSM 15511</strain>
    </source>
</reference>
<evidence type="ECO:0000313" key="1">
    <source>
        <dbReference type="EMBL" id="QNN61701.1"/>
    </source>
</evidence>
<dbReference type="Proteomes" id="UP000515928">
    <property type="component" value="Chromosome"/>
</dbReference>
<name>A0A7G9S1H6_9FIRM</name>
<dbReference type="InterPro" id="IPR036412">
    <property type="entry name" value="HAD-like_sf"/>
</dbReference>
<dbReference type="AlphaFoldDB" id="A0A7G9S1H6"/>
<dbReference type="Pfam" id="PF08282">
    <property type="entry name" value="Hydrolase_3"/>
    <property type="match status" value="1"/>
</dbReference>
<dbReference type="PANTHER" id="PTHR10000:SF8">
    <property type="entry name" value="HAD SUPERFAMILY HYDROLASE-LIKE, TYPE 3"/>
    <property type="match status" value="1"/>
</dbReference>
<dbReference type="Gene3D" id="3.40.50.1000">
    <property type="entry name" value="HAD superfamily/HAD-like"/>
    <property type="match status" value="1"/>
</dbReference>
<keyword evidence="1" id="KW-0378">Hydrolase</keyword>
<keyword evidence="2" id="KW-1185">Reference proteome</keyword>
<dbReference type="RefSeq" id="WP_187534897.1">
    <property type="nucleotide sequence ID" value="NZ_CBCSHU010000015.1"/>
</dbReference>
<dbReference type="SUPFAM" id="SSF56784">
    <property type="entry name" value="HAD-like"/>
    <property type="match status" value="1"/>
</dbReference>
<dbReference type="GO" id="GO:0005829">
    <property type="term" value="C:cytosol"/>
    <property type="evidence" value="ECO:0007669"/>
    <property type="project" value="TreeGrafter"/>
</dbReference>
<dbReference type="InterPro" id="IPR023214">
    <property type="entry name" value="HAD_sf"/>
</dbReference>
<gene>
    <name evidence="1" type="ORF">H9L01_04925</name>
</gene>
<proteinExistence type="predicted"/>
<sequence>MKLFASDYDGTLFKDRIIREDDLHSIRKFREQGHKFGLVSGRSIDSLKTEIEKHDIPVDFIVGINGGAVETGEGEQLFIRMMETDIAHELIEAVENFGVKFYGANDGYRLSRVYCSDDVDDCFKPNINLVPMDIMLDEGVSAMYVWVGDEDRAQTLANMITEQYGDRGIIAYPNVHSVDIGIKGISKSTGLEMIIDHYNVDDTVYTIGDSFNDVPMIKDFHGFVMENGVDEVKAYGKAVHETVGYALNAVLKDIQ</sequence>
<evidence type="ECO:0000313" key="2">
    <source>
        <dbReference type="Proteomes" id="UP000515928"/>
    </source>
</evidence>